<reference evidence="3 4" key="1">
    <citation type="journal article" date="2007" name="Nature">
        <title>Evolution of genes and genomes on the Drosophila phylogeny.</title>
        <authorList>
            <consortium name="Drosophila 12 Genomes Consortium"/>
            <person name="Clark A.G."/>
            <person name="Eisen M.B."/>
            <person name="Smith D.R."/>
            <person name="Bergman C.M."/>
            <person name="Oliver B."/>
            <person name="Markow T.A."/>
            <person name="Kaufman T.C."/>
            <person name="Kellis M."/>
            <person name="Gelbart W."/>
            <person name="Iyer V.N."/>
            <person name="Pollard D.A."/>
            <person name="Sackton T.B."/>
            <person name="Larracuente A.M."/>
            <person name="Singh N.D."/>
            <person name="Abad J.P."/>
            <person name="Abt D.N."/>
            <person name="Adryan B."/>
            <person name="Aguade M."/>
            <person name="Akashi H."/>
            <person name="Anderson W.W."/>
            <person name="Aquadro C.F."/>
            <person name="Ardell D.H."/>
            <person name="Arguello R."/>
            <person name="Artieri C.G."/>
            <person name="Barbash D.A."/>
            <person name="Barker D."/>
            <person name="Barsanti P."/>
            <person name="Batterham P."/>
            <person name="Batzoglou S."/>
            <person name="Begun D."/>
            <person name="Bhutkar A."/>
            <person name="Blanco E."/>
            <person name="Bosak S.A."/>
            <person name="Bradley R.K."/>
            <person name="Brand A.D."/>
            <person name="Brent M.R."/>
            <person name="Brooks A.N."/>
            <person name="Brown R.H."/>
            <person name="Butlin R.K."/>
            <person name="Caggese C."/>
            <person name="Calvi B.R."/>
            <person name="Bernardo de Carvalho A."/>
            <person name="Caspi A."/>
            <person name="Castrezana S."/>
            <person name="Celniker S.E."/>
            <person name="Chang J.L."/>
            <person name="Chapple C."/>
            <person name="Chatterji S."/>
            <person name="Chinwalla A."/>
            <person name="Civetta A."/>
            <person name="Clifton S.W."/>
            <person name="Comeron J.M."/>
            <person name="Costello J.C."/>
            <person name="Coyne J.A."/>
            <person name="Daub J."/>
            <person name="David R.G."/>
            <person name="Delcher A.L."/>
            <person name="Delehaunty K."/>
            <person name="Do C.B."/>
            <person name="Ebling H."/>
            <person name="Edwards K."/>
            <person name="Eickbush T."/>
            <person name="Evans J.D."/>
            <person name="Filipski A."/>
            <person name="Findeiss S."/>
            <person name="Freyhult E."/>
            <person name="Fulton L."/>
            <person name="Fulton R."/>
            <person name="Garcia A.C."/>
            <person name="Gardiner A."/>
            <person name="Garfield D.A."/>
            <person name="Garvin B.E."/>
            <person name="Gibson G."/>
            <person name="Gilbert D."/>
            <person name="Gnerre S."/>
            <person name="Godfrey J."/>
            <person name="Good R."/>
            <person name="Gotea V."/>
            <person name="Gravely B."/>
            <person name="Greenberg A.J."/>
            <person name="Griffiths-Jones S."/>
            <person name="Gross S."/>
            <person name="Guigo R."/>
            <person name="Gustafson E.A."/>
            <person name="Haerty W."/>
            <person name="Hahn M.W."/>
            <person name="Halligan D.L."/>
            <person name="Halpern A.L."/>
            <person name="Halter G.M."/>
            <person name="Han M.V."/>
            <person name="Heger A."/>
            <person name="Hillier L."/>
            <person name="Hinrichs A.S."/>
            <person name="Holmes I."/>
            <person name="Hoskins R.A."/>
            <person name="Hubisz M.J."/>
            <person name="Hultmark D."/>
            <person name="Huntley M.A."/>
            <person name="Jaffe D.B."/>
            <person name="Jagadeeshan S."/>
            <person name="Jeck W.R."/>
            <person name="Johnson J."/>
            <person name="Jones C.D."/>
            <person name="Jordan W.C."/>
            <person name="Karpen G.H."/>
            <person name="Kataoka E."/>
            <person name="Keightley P.D."/>
            <person name="Kheradpour P."/>
            <person name="Kirkness E.F."/>
            <person name="Koerich L.B."/>
            <person name="Kristiansen K."/>
            <person name="Kudrna D."/>
            <person name="Kulathinal R.J."/>
            <person name="Kumar S."/>
            <person name="Kwok R."/>
            <person name="Lander E."/>
            <person name="Langley C.H."/>
            <person name="Lapoint R."/>
            <person name="Lazzaro B.P."/>
            <person name="Lee S.J."/>
            <person name="Levesque L."/>
            <person name="Li R."/>
            <person name="Lin C.F."/>
            <person name="Lin M.F."/>
            <person name="Lindblad-Toh K."/>
            <person name="Llopart A."/>
            <person name="Long M."/>
            <person name="Low L."/>
            <person name="Lozovsky E."/>
            <person name="Lu J."/>
            <person name="Luo M."/>
            <person name="Machado C.A."/>
            <person name="Makalowski W."/>
            <person name="Marzo M."/>
            <person name="Matsuda M."/>
            <person name="Matzkin L."/>
            <person name="McAllister B."/>
            <person name="McBride C.S."/>
            <person name="McKernan B."/>
            <person name="McKernan K."/>
            <person name="Mendez-Lago M."/>
            <person name="Minx P."/>
            <person name="Mollenhauer M.U."/>
            <person name="Montooth K."/>
            <person name="Mount S.M."/>
            <person name="Mu X."/>
            <person name="Myers E."/>
            <person name="Negre B."/>
            <person name="Newfeld S."/>
            <person name="Nielsen R."/>
            <person name="Noor M.A."/>
            <person name="O'Grady P."/>
            <person name="Pachter L."/>
            <person name="Papaceit M."/>
            <person name="Parisi M.J."/>
            <person name="Parisi M."/>
            <person name="Parts L."/>
            <person name="Pedersen J.S."/>
            <person name="Pesole G."/>
            <person name="Phillippy A.M."/>
            <person name="Ponting C.P."/>
            <person name="Pop M."/>
            <person name="Porcelli D."/>
            <person name="Powell J.R."/>
            <person name="Prohaska S."/>
            <person name="Pruitt K."/>
            <person name="Puig M."/>
            <person name="Quesneville H."/>
            <person name="Ram K.R."/>
            <person name="Rand D."/>
            <person name="Rasmussen M.D."/>
            <person name="Reed L.K."/>
            <person name="Reenan R."/>
            <person name="Reily A."/>
            <person name="Remington K.A."/>
            <person name="Rieger T.T."/>
            <person name="Ritchie M.G."/>
            <person name="Robin C."/>
            <person name="Rogers Y.H."/>
            <person name="Rohde C."/>
            <person name="Rozas J."/>
            <person name="Rubenfield M.J."/>
            <person name="Ruiz A."/>
            <person name="Russo S."/>
            <person name="Salzberg S.L."/>
            <person name="Sanchez-Gracia A."/>
            <person name="Saranga D.J."/>
            <person name="Sato H."/>
            <person name="Schaeffer S.W."/>
            <person name="Schatz M.C."/>
            <person name="Schlenke T."/>
            <person name="Schwartz R."/>
            <person name="Segarra C."/>
            <person name="Singh R.S."/>
            <person name="Sirot L."/>
            <person name="Sirota M."/>
            <person name="Sisneros N.B."/>
            <person name="Smith C.D."/>
            <person name="Smith T.F."/>
            <person name="Spieth J."/>
            <person name="Stage D.E."/>
            <person name="Stark A."/>
            <person name="Stephan W."/>
            <person name="Strausberg R.L."/>
            <person name="Strempel S."/>
            <person name="Sturgill D."/>
            <person name="Sutton G."/>
            <person name="Sutton G.G."/>
            <person name="Tao W."/>
            <person name="Teichmann S."/>
            <person name="Tobari Y.N."/>
            <person name="Tomimura Y."/>
            <person name="Tsolas J.M."/>
            <person name="Valente V.L."/>
            <person name="Venter E."/>
            <person name="Venter J.C."/>
            <person name="Vicario S."/>
            <person name="Vieira F.G."/>
            <person name="Vilella A.J."/>
            <person name="Villasante A."/>
            <person name="Walenz B."/>
            <person name="Wang J."/>
            <person name="Wasserman M."/>
            <person name="Watts T."/>
            <person name="Wilson D."/>
            <person name="Wilson R.K."/>
            <person name="Wing R.A."/>
            <person name="Wolfner M.F."/>
            <person name="Wong A."/>
            <person name="Wong G.K."/>
            <person name="Wu C.I."/>
            <person name="Wu G."/>
            <person name="Yamamoto D."/>
            <person name="Yang H.P."/>
            <person name="Yang S.P."/>
            <person name="Yorke J.A."/>
            <person name="Yoshida K."/>
            <person name="Zdobnov E."/>
            <person name="Zhang P."/>
            <person name="Zhang Y."/>
            <person name="Zimin A.V."/>
            <person name="Baldwin J."/>
            <person name="Abdouelleil A."/>
            <person name="Abdulkadir J."/>
            <person name="Abebe A."/>
            <person name="Abera B."/>
            <person name="Abreu J."/>
            <person name="Acer S.C."/>
            <person name="Aftuck L."/>
            <person name="Alexander A."/>
            <person name="An P."/>
            <person name="Anderson E."/>
            <person name="Anderson S."/>
            <person name="Arachi H."/>
            <person name="Azer M."/>
            <person name="Bachantsang P."/>
            <person name="Barry A."/>
            <person name="Bayul T."/>
            <person name="Berlin A."/>
            <person name="Bessette D."/>
            <person name="Bloom T."/>
            <person name="Blye J."/>
            <person name="Boguslavskiy L."/>
            <person name="Bonnet C."/>
            <person name="Boukhgalter B."/>
            <person name="Bourzgui I."/>
            <person name="Brown A."/>
            <person name="Cahill P."/>
            <person name="Channer S."/>
            <person name="Cheshatsang Y."/>
            <person name="Chuda L."/>
            <person name="Citroen M."/>
            <person name="Collymore A."/>
            <person name="Cooke P."/>
            <person name="Costello M."/>
            <person name="D'Aco K."/>
            <person name="Daza R."/>
            <person name="De Haan G."/>
            <person name="DeGray S."/>
            <person name="DeMaso C."/>
            <person name="Dhargay N."/>
            <person name="Dooley K."/>
            <person name="Dooley E."/>
            <person name="Doricent M."/>
            <person name="Dorje P."/>
            <person name="Dorjee K."/>
            <person name="Dupes A."/>
            <person name="Elong R."/>
            <person name="Falk J."/>
            <person name="Farina A."/>
            <person name="Faro S."/>
            <person name="Ferguson D."/>
            <person name="Fisher S."/>
            <person name="Foley C.D."/>
            <person name="Franke A."/>
            <person name="Friedrich D."/>
            <person name="Gadbois L."/>
            <person name="Gearin G."/>
            <person name="Gearin C.R."/>
            <person name="Giannoukos G."/>
            <person name="Goode T."/>
            <person name="Graham J."/>
            <person name="Grandbois E."/>
            <person name="Grewal S."/>
            <person name="Gyaltsen K."/>
            <person name="Hafez N."/>
            <person name="Hagos B."/>
            <person name="Hall J."/>
            <person name="Henson C."/>
            <person name="Hollinger A."/>
            <person name="Honan T."/>
            <person name="Huard M.D."/>
            <person name="Hughes L."/>
            <person name="Hurhula B."/>
            <person name="Husby M.E."/>
            <person name="Kamat A."/>
            <person name="Kanga B."/>
            <person name="Kashin S."/>
            <person name="Khazanovich D."/>
            <person name="Kisner P."/>
            <person name="Lance K."/>
            <person name="Lara M."/>
            <person name="Lee W."/>
            <person name="Lennon N."/>
            <person name="Letendre F."/>
            <person name="LeVine R."/>
            <person name="Lipovsky A."/>
            <person name="Liu X."/>
            <person name="Liu J."/>
            <person name="Liu S."/>
            <person name="Lokyitsang T."/>
            <person name="Lokyitsang Y."/>
            <person name="Lubonja R."/>
            <person name="Lui A."/>
            <person name="MacDonald P."/>
            <person name="Magnisalis V."/>
            <person name="Maru K."/>
            <person name="Matthews C."/>
            <person name="McCusker W."/>
            <person name="McDonough S."/>
            <person name="Mehta T."/>
            <person name="Meldrim J."/>
            <person name="Meneus L."/>
            <person name="Mihai O."/>
            <person name="Mihalev A."/>
            <person name="Mihova T."/>
            <person name="Mittelman R."/>
            <person name="Mlenga V."/>
            <person name="Montmayeur A."/>
            <person name="Mulrain L."/>
            <person name="Navidi A."/>
            <person name="Naylor J."/>
            <person name="Negash T."/>
            <person name="Nguyen T."/>
            <person name="Nguyen N."/>
            <person name="Nicol R."/>
            <person name="Norbu C."/>
            <person name="Norbu N."/>
            <person name="Novod N."/>
            <person name="O'Neill B."/>
            <person name="Osman S."/>
            <person name="Markiewicz E."/>
            <person name="Oyono O.L."/>
            <person name="Patti C."/>
            <person name="Phunkhang P."/>
            <person name="Pierre F."/>
            <person name="Priest M."/>
            <person name="Raghuraman S."/>
            <person name="Rege F."/>
            <person name="Reyes R."/>
            <person name="Rise C."/>
            <person name="Rogov P."/>
            <person name="Ross K."/>
            <person name="Ryan E."/>
            <person name="Settipalli S."/>
            <person name="Shea T."/>
            <person name="Sherpa N."/>
            <person name="Shi L."/>
            <person name="Shih D."/>
            <person name="Sparrow T."/>
            <person name="Spaulding J."/>
            <person name="Stalker J."/>
            <person name="Stange-Thomann N."/>
            <person name="Stavropoulos S."/>
            <person name="Stone C."/>
            <person name="Strader C."/>
            <person name="Tesfaye S."/>
            <person name="Thomson T."/>
            <person name="Thoulutsang Y."/>
            <person name="Thoulutsang D."/>
            <person name="Topham K."/>
            <person name="Topping I."/>
            <person name="Tsamla T."/>
            <person name="Vassiliev H."/>
            <person name="Vo A."/>
            <person name="Wangchuk T."/>
            <person name="Wangdi T."/>
            <person name="Weiand M."/>
            <person name="Wilkinson J."/>
            <person name="Wilson A."/>
            <person name="Yadav S."/>
            <person name="Young G."/>
            <person name="Yu Q."/>
            <person name="Zembek L."/>
            <person name="Zhong D."/>
            <person name="Zimmer A."/>
            <person name="Zwirko Z."/>
            <person name="Jaffe D.B."/>
            <person name="Alvarez P."/>
            <person name="Brockman W."/>
            <person name="Butler J."/>
            <person name="Chin C."/>
            <person name="Gnerre S."/>
            <person name="Grabherr M."/>
            <person name="Kleber M."/>
            <person name="Mauceli E."/>
            <person name="MacCallum I."/>
        </authorList>
    </citation>
    <scope>NUCLEOTIDE SEQUENCE [LARGE SCALE GENOMIC DNA]</scope>
    <source>
        <strain evidence="4">Tucson 14030-0811.24</strain>
    </source>
</reference>
<feature type="region of interest" description="Disordered" evidence="1">
    <location>
        <begin position="111"/>
        <end position="165"/>
    </location>
</feature>
<feature type="signal peptide" evidence="2">
    <location>
        <begin position="1"/>
        <end position="19"/>
    </location>
</feature>
<proteinExistence type="predicted"/>
<name>B4NNH8_DROWI</name>
<sequence length="263" mass="28337">MKIFILLAVLALSFAAAKAGTSRPQLLRLHQVTRAEYNELLRLTQGEKEVPEARLLSSPIAGIKGLAAGVKSGFAAGSFIPSLFSSTEPPKKVVNKKGYPLCVISATNVDVNEDDDDENDGKDAGKSLTFTYEPNSDSSSGSGSGSGSGHGSGSGSGSGSSIDVDDTTTVNCILQRYLDYEEERSLEDASDAIDAYNSYYYQQTPVTTHRKRSRAHKQVVPNSGYQPASYPKQEYASNYPKVVRNYGLTDPAPVYVKSPQYEQ</sequence>
<evidence type="ECO:0000313" key="4">
    <source>
        <dbReference type="Proteomes" id="UP000007798"/>
    </source>
</evidence>
<feature type="compositionally biased region" description="Acidic residues" evidence="1">
    <location>
        <begin position="111"/>
        <end position="120"/>
    </location>
</feature>
<dbReference type="OrthoDB" id="8035063at2759"/>
<feature type="compositionally biased region" description="Basic residues" evidence="1">
    <location>
        <begin position="208"/>
        <end position="217"/>
    </location>
</feature>
<feature type="chain" id="PRO_5006458511" description="DUF4794 domain-containing protein" evidence="2">
    <location>
        <begin position="20"/>
        <end position="263"/>
    </location>
</feature>
<protein>
    <recommendedName>
        <fullName evidence="5">DUF4794 domain-containing protein</fullName>
    </recommendedName>
</protein>
<keyword evidence="4" id="KW-1185">Reference proteome</keyword>
<keyword evidence="2" id="KW-0732">Signal</keyword>
<evidence type="ECO:0000256" key="2">
    <source>
        <dbReference type="SAM" id="SignalP"/>
    </source>
</evidence>
<feature type="compositionally biased region" description="Gly residues" evidence="1">
    <location>
        <begin position="142"/>
        <end position="158"/>
    </location>
</feature>
<feature type="region of interest" description="Disordered" evidence="1">
    <location>
        <begin position="205"/>
        <end position="232"/>
    </location>
</feature>
<evidence type="ECO:0008006" key="5">
    <source>
        <dbReference type="Google" id="ProtNLM"/>
    </source>
</evidence>
<accession>B4NNH8</accession>
<dbReference type="AlphaFoldDB" id="B4NNH8"/>
<organism evidence="3 4">
    <name type="scientific">Drosophila willistoni</name>
    <name type="common">Fruit fly</name>
    <dbReference type="NCBI Taxonomy" id="7260"/>
    <lineage>
        <taxon>Eukaryota</taxon>
        <taxon>Metazoa</taxon>
        <taxon>Ecdysozoa</taxon>
        <taxon>Arthropoda</taxon>
        <taxon>Hexapoda</taxon>
        <taxon>Insecta</taxon>
        <taxon>Pterygota</taxon>
        <taxon>Neoptera</taxon>
        <taxon>Endopterygota</taxon>
        <taxon>Diptera</taxon>
        <taxon>Brachycera</taxon>
        <taxon>Muscomorpha</taxon>
        <taxon>Ephydroidea</taxon>
        <taxon>Drosophilidae</taxon>
        <taxon>Drosophila</taxon>
        <taxon>Sophophora</taxon>
    </lineage>
</organism>
<dbReference type="EMBL" id="CH964282">
    <property type="protein sequence ID" value="EDW85917.2"/>
    <property type="molecule type" value="Genomic_DNA"/>
</dbReference>
<dbReference type="Proteomes" id="UP000007798">
    <property type="component" value="Unassembled WGS sequence"/>
</dbReference>
<dbReference type="InParanoid" id="B4NNH8"/>
<evidence type="ECO:0000313" key="3">
    <source>
        <dbReference type="EMBL" id="EDW85917.2"/>
    </source>
</evidence>
<gene>
    <name evidence="3" type="primary">Dwil\GK23317</name>
    <name evidence="3" type="ORF">Dwil_GK23317</name>
</gene>
<evidence type="ECO:0000256" key="1">
    <source>
        <dbReference type="SAM" id="MobiDB-lite"/>
    </source>
</evidence>
<dbReference type="HOGENOM" id="CLU_807192_0_0_1"/>